<dbReference type="EMBL" id="GL348716">
    <property type="protein sequence ID" value="EFH58165.1"/>
    <property type="molecule type" value="Genomic_DNA"/>
</dbReference>
<gene>
    <name evidence="2" type="ORF">ARALYDRAFT_322019</name>
</gene>
<dbReference type="PANTHER" id="PTHR34204">
    <property type="entry name" value="RNA-BINDING ASCH DOMAIN PROTEIN"/>
    <property type="match status" value="1"/>
</dbReference>
<dbReference type="InterPro" id="IPR015947">
    <property type="entry name" value="PUA-like_sf"/>
</dbReference>
<dbReference type="Proteomes" id="UP000008694">
    <property type="component" value="Unassembled WGS sequence"/>
</dbReference>
<dbReference type="SUPFAM" id="SSF88697">
    <property type="entry name" value="PUA domain-like"/>
    <property type="match status" value="1"/>
</dbReference>
<dbReference type="HOGENOM" id="CLU_551355_0_0_1"/>
<dbReference type="CDD" id="cd00167">
    <property type="entry name" value="SANT"/>
    <property type="match status" value="1"/>
</dbReference>
<dbReference type="AlphaFoldDB" id="D7LK19"/>
<reference evidence="3" key="1">
    <citation type="journal article" date="2011" name="Nat. Genet.">
        <title>The Arabidopsis lyrata genome sequence and the basis of rapid genome size change.</title>
        <authorList>
            <person name="Hu T.T."/>
            <person name="Pattyn P."/>
            <person name="Bakker E.G."/>
            <person name="Cao J."/>
            <person name="Cheng J.-F."/>
            <person name="Clark R.M."/>
            <person name="Fahlgren N."/>
            <person name="Fawcett J.A."/>
            <person name="Grimwood J."/>
            <person name="Gundlach H."/>
            <person name="Haberer G."/>
            <person name="Hollister J.D."/>
            <person name="Ossowski S."/>
            <person name="Ottilar R.P."/>
            <person name="Salamov A.A."/>
            <person name="Schneeberger K."/>
            <person name="Spannagl M."/>
            <person name="Wang X."/>
            <person name="Yang L."/>
            <person name="Nasrallah M.E."/>
            <person name="Bergelson J."/>
            <person name="Carrington J.C."/>
            <person name="Gaut B.S."/>
            <person name="Schmutz J."/>
            <person name="Mayer K.F.X."/>
            <person name="Van de Peer Y."/>
            <person name="Grigoriev I.V."/>
            <person name="Nordborg M."/>
            <person name="Weigel D."/>
            <person name="Guo Y.-L."/>
        </authorList>
    </citation>
    <scope>NUCLEOTIDE SEQUENCE [LARGE SCALE GENOMIC DNA]</scope>
    <source>
        <strain evidence="3">cv. MN47</strain>
    </source>
</reference>
<evidence type="ECO:0008006" key="4">
    <source>
        <dbReference type="Google" id="ProtNLM"/>
    </source>
</evidence>
<name>D7LK19_ARALL</name>
<dbReference type="Gene3D" id="1.10.10.60">
    <property type="entry name" value="Homeodomain-like"/>
    <property type="match status" value="1"/>
</dbReference>
<evidence type="ECO:0000313" key="2">
    <source>
        <dbReference type="EMBL" id="EFH58165.1"/>
    </source>
</evidence>
<dbReference type="SUPFAM" id="SSF46689">
    <property type="entry name" value="Homeodomain-like"/>
    <property type="match status" value="1"/>
</dbReference>
<feature type="region of interest" description="Disordered" evidence="1">
    <location>
        <begin position="1"/>
        <end position="26"/>
    </location>
</feature>
<sequence>MNHHKAYSGNLTPPSESSSLKSQSGIAMNWTSEEDERLVRLLDSYSSESSSAVTRYSKIAAGFENKTIRDVAVRSRWIHKKKENAKRRKEDHNGLGRARVDNKEIIDMVVASQVFQPSQHGVENQLLKQNEQWFNQIFANSTSLSLKENLDLFSKIRENINSLVKKLRDCLEEMVKFTLDCRVEFDLELTDDFCFGLLCGESILLDGERIESSSHALLHRFGGVPDYPLYKLLALGLLKSIDSGSVCGTFENISLGKEVIWLKEREDEWSKLINQKGSELVNEVHQYPFFYELLKGESSEKVFPGTKTVEEGMQMFRKLYDMDQENSNGVVAINLSKSVVQPCVALAHILSGLSYTGVQNLLGLSHTTGSIFHALPPPRSMLLSSFMLPYKPKIKGCRLSHGARALAKHVDRSSDGFWGVLQGSDSDKNKCAMKIINRFIGHCCWMNVHIVPPHGEVFEIRVAQGFGARWSRDGTKFIGFLEPYMEDGHSMAWKH</sequence>
<accession>D7LK19</accession>
<protein>
    <recommendedName>
        <fullName evidence="4">Myb-like domain-containing protein</fullName>
    </recommendedName>
</protein>
<dbReference type="eggNOG" id="ENOG502QW79">
    <property type="taxonomic scope" value="Eukaryota"/>
</dbReference>
<dbReference type="Gene3D" id="2.30.130.30">
    <property type="entry name" value="Hypothetical protein"/>
    <property type="match status" value="1"/>
</dbReference>
<feature type="compositionally biased region" description="Low complexity" evidence="1">
    <location>
        <begin position="15"/>
        <end position="24"/>
    </location>
</feature>
<dbReference type="InterPro" id="IPR001005">
    <property type="entry name" value="SANT/Myb"/>
</dbReference>
<keyword evidence="3" id="KW-1185">Reference proteome</keyword>
<dbReference type="Gramene" id="fgenesh1_pm.C_scaffold_4002076">
    <property type="protein sequence ID" value="fgenesh1_pm.C_scaffold_4002076"/>
    <property type="gene ID" value="fgenesh1_pm.C_scaffold_4002076"/>
</dbReference>
<dbReference type="PANTHER" id="PTHR34204:SF2">
    <property type="entry name" value="RNA-BINDING ASCH DOMAIN PROTEIN"/>
    <property type="match status" value="1"/>
</dbReference>
<organism evidence="3">
    <name type="scientific">Arabidopsis lyrata subsp. lyrata</name>
    <name type="common">Lyre-leaved rock-cress</name>
    <dbReference type="NCBI Taxonomy" id="81972"/>
    <lineage>
        <taxon>Eukaryota</taxon>
        <taxon>Viridiplantae</taxon>
        <taxon>Streptophyta</taxon>
        <taxon>Embryophyta</taxon>
        <taxon>Tracheophyta</taxon>
        <taxon>Spermatophyta</taxon>
        <taxon>Magnoliopsida</taxon>
        <taxon>eudicotyledons</taxon>
        <taxon>Gunneridae</taxon>
        <taxon>Pentapetalae</taxon>
        <taxon>rosids</taxon>
        <taxon>malvids</taxon>
        <taxon>Brassicales</taxon>
        <taxon>Brassicaceae</taxon>
        <taxon>Camelineae</taxon>
        <taxon>Arabidopsis</taxon>
    </lineage>
</organism>
<dbReference type="InterPro" id="IPR009057">
    <property type="entry name" value="Homeodomain-like_sf"/>
</dbReference>
<evidence type="ECO:0000256" key="1">
    <source>
        <dbReference type="SAM" id="MobiDB-lite"/>
    </source>
</evidence>
<proteinExistence type="predicted"/>
<evidence type="ECO:0000313" key="3">
    <source>
        <dbReference type="Proteomes" id="UP000008694"/>
    </source>
</evidence>